<keyword evidence="1" id="KW-0812">Transmembrane</keyword>
<reference evidence="2 3" key="1">
    <citation type="journal article" date="2013" name="BMC Genomics">
        <title>Comparative genomics of parasitic silkworm microsporidia reveal an association between genome expansion and host adaptation.</title>
        <authorList>
            <person name="Pan G."/>
            <person name="Xu J."/>
            <person name="Li T."/>
            <person name="Xia Q."/>
            <person name="Liu S.L."/>
            <person name="Zhang G."/>
            <person name="Li S."/>
            <person name="Li C."/>
            <person name="Liu H."/>
            <person name="Yang L."/>
            <person name="Liu T."/>
            <person name="Zhang X."/>
            <person name="Wu Z."/>
            <person name="Fan W."/>
            <person name="Dang X."/>
            <person name="Xiang H."/>
            <person name="Tao M."/>
            <person name="Li Y."/>
            <person name="Hu J."/>
            <person name="Li Z."/>
            <person name="Lin L."/>
            <person name="Luo J."/>
            <person name="Geng L."/>
            <person name="Wang L."/>
            <person name="Long M."/>
            <person name="Wan Y."/>
            <person name="He N."/>
            <person name="Zhang Z."/>
            <person name="Lu C."/>
            <person name="Keeling P.J."/>
            <person name="Wang J."/>
            <person name="Xiang Z."/>
            <person name="Zhou Z."/>
        </authorList>
    </citation>
    <scope>NUCLEOTIDE SEQUENCE [LARGE SCALE GENOMIC DNA]</scope>
    <source>
        <strain evidence="3">CQ1 / CVCC 102059</strain>
    </source>
</reference>
<dbReference type="VEuPathDB" id="MicrosporidiaDB:NBO_2g0038"/>
<keyword evidence="1" id="KW-0472">Membrane</keyword>
<sequence>MVRPIFKESSMKSADVPAEVRASSFKMFFFVNMVFTGLTLLLFFYMYGIVENVLFDNENAQKKLDMYVEKEQEEEKMNKIIKETTVTNK</sequence>
<protein>
    <submittedName>
        <fullName evidence="2">Permease of the major facilitator superfamily</fullName>
    </submittedName>
</protein>
<name>R0KXC0_NOSB1</name>
<dbReference type="Proteomes" id="UP000016927">
    <property type="component" value="Unassembled WGS sequence"/>
</dbReference>
<evidence type="ECO:0000313" key="2">
    <source>
        <dbReference type="EMBL" id="EOB15546.1"/>
    </source>
</evidence>
<dbReference type="AlphaFoldDB" id="R0KXC0"/>
<proteinExistence type="predicted"/>
<dbReference type="EMBL" id="KB908910">
    <property type="protein sequence ID" value="EOB15546.1"/>
    <property type="molecule type" value="Genomic_DNA"/>
</dbReference>
<accession>R0KXC0</accession>
<feature type="transmembrane region" description="Helical" evidence="1">
    <location>
        <begin position="27"/>
        <end position="47"/>
    </location>
</feature>
<dbReference type="OMA" id="QMIYTGT"/>
<organism evidence="2 3">
    <name type="scientific">Nosema bombycis (strain CQ1 / CVCC 102059)</name>
    <name type="common">Microsporidian parasite</name>
    <name type="synonym">Pebrine of silkworm</name>
    <dbReference type="NCBI Taxonomy" id="578461"/>
    <lineage>
        <taxon>Eukaryota</taxon>
        <taxon>Fungi</taxon>
        <taxon>Fungi incertae sedis</taxon>
        <taxon>Microsporidia</taxon>
        <taxon>Nosematidae</taxon>
        <taxon>Nosema</taxon>
    </lineage>
</organism>
<dbReference type="HOGENOM" id="CLU_2455311_0_0_1"/>
<gene>
    <name evidence="2" type="ORF">NBO_2g0038</name>
</gene>
<evidence type="ECO:0000313" key="3">
    <source>
        <dbReference type="Proteomes" id="UP000016927"/>
    </source>
</evidence>
<evidence type="ECO:0000256" key="1">
    <source>
        <dbReference type="SAM" id="Phobius"/>
    </source>
</evidence>
<keyword evidence="3" id="KW-1185">Reference proteome</keyword>
<keyword evidence="1" id="KW-1133">Transmembrane helix</keyword>
<dbReference type="OrthoDB" id="515887at2759"/>